<dbReference type="AlphaFoldDB" id="A0A8H3M198"/>
<accession>A0A8H3M198</accession>
<evidence type="ECO:0000313" key="4">
    <source>
        <dbReference type="Proteomes" id="UP000615446"/>
    </source>
</evidence>
<dbReference type="Proteomes" id="UP000615446">
    <property type="component" value="Unassembled WGS sequence"/>
</dbReference>
<feature type="region of interest" description="Disordered" evidence="1">
    <location>
        <begin position="368"/>
        <end position="393"/>
    </location>
</feature>
<reference evidence="3" key="1">
    <citation type="submission" date="2019-10" db="EMBL/GenBank/DDBJ databases">
        <title>Conservation and host-specific expression of non-tandemly repeated heterogenous ribosome RNA gene in arbuscular mycorrhizal fungi.</title>
        <authorList>
            <person name="Maeda T."/>
            <person name="Kobayashi Y."/>
            <person name="Nakagawa T."/>
            <person name="Ezawa T."/>
            <person name="Yamaguchi K."/>
            <person name="Bino T."/>
            <person name="Nishimoto Y."/>
            <person name="Shigenobu S."/>
            <person name="Kawaguchi M."/>
        </authorList>
    </citation>
    <scope>NUCLEOTIDE SEQUENCE</scope>
    <source>
        <strain evidence="3">HR1</strain>
    </source>
</reference>
<protein>
    <recommendedName>
        <fullName evidence="2">ZSWIM1/3 RNaseH-like domain-containing protein</fullName>
    </recommendedName>
</protein>
<sequence length="449" mass="52362">MHPKQLKNLEQHGWLTLIDSTHKTNRYDCRLFTLYIRDYYGCWNVRAHFFVSKEDSVTIAEGLKIVRRFARHWSPRYFLSDQSNIESNSIRMAFPGLKNGEQDCDVIFCTVHIMRTWMNKIYDKKTRQKMIHAMHKRTKIGCEVLVQQAINECSITTIKNYITRNYTKNIHQWALWARQHSPLLLQVTSTNALESYHSELKRLTSPQHGLIGACHKIVELDKKKCSDSEHVAYEFHVKRISAVGVDDDILQEIHKFPFPVQQMLISKFCAVERRMEKGKSAPGLTSLHCYCLFFHRYLLPCRHIFHEHAYGVTKLLTSDVWEKFQRMFDEAGFDIYISCGLVDLEVPRMTEAEKATENRRLAVSELMERVHTPQNKQPEDTTPAKGGKTNLVADEDLGKVRHLTVYDVPVEWTHEQTLSALATWRNTIKFSSKKTEEVPDHLGQDSPKR</sequence>
<organism evidence="3 4">
    <name type="scientific">Rhizophagus clarus</name>
    <dbReference type="NCBI Taxonomy" id="94130"/>
    <lineage>
        <taxon>Eukaryota</taxon>
        <taxon>Fungi</taxon>
        <taxon>Fungi incertae sedis</taxon>
        <taxon>Mucoromycota</taxon>
        <taxon>Glomeromycotina</taxon>
        <taxon>Glomeromycetes</taxon>
        <taxon>Glomerales</taxon>
        <taxon>Glomeraceae</taxon>
        <taxon>Rhizophagus</taxon>
    </lineage>
</organism>
<dbReference type="InterPro" id="IPR048324">
    <property type="entry name" value="ZSWIM1-3_RNaseH-like"/>
</dbReference>
<proteinExistence type="predicted"/>
<evidence type="ECO:0000313" key="3">
    <source>
        <dbReference type="EMBL" id="GES98813.1"/>
    </source>
</evidence>
<dbReference type="PANTHER" id="PTHR31569:SF4">
    <property type="entry name" value="SWIM-TYPE DOMAIN-CONTAINING PROTEIN"/>
    <property type="match status" value="1"/>
</dbReference>
<comment type="caution">
    <text evidence="3">The sequence shown here is derived from an EMBL/GenBank/DDBJ whole genome shotgun (WGS) entry which is preliminary data.</text>
</comment>
<name>A0A8H3M198_9GLOM</name>
<dbReference type="PANTHER" id="PTHR31569">
    <property type="entry name" value="SWIM-TYPE DOMAIN-CONTAINING PROTEIN"/>
    <property type="match status" value="1"/>
</dbReference>
<gene>
    <name evidence="3" type="ORF">RCL2_002534500</name>
</gene>
<evidence type="ECO:0000256" key="1">
    <source>
        <dbReference type="SAM" id="MobiDB-lite"/>
    </source>
</evidence>
<evidence type="ECO:0000259" key="2">
    <source>
        <dbReference type="Pfam" id="PF21056"/>
    </source>
</evidence>
<dbReference type="Pfam" id="PF21056">
    <property type="entry name" value="ZSWIM1-3_RNaseH-like"/>
    <property type="match status" value="1"/>
</dbReference>
<feature type="domain" description="ZSWIM1/3 RNaseH-like" evidence="2">
    <location>
        <begin position="9"/>
        <end position="96"/>
    </location>
</feature>
<dbReference type="EMBL" id="BLAL01000274">
    <property type="protein sequence ID" value="GES98813.1"/>
    <property type="molecule type" value="Genomic_DNA"/>
</dbReference>
<dbReference type="InterPro" id="IPR052579">
    <property type="entry name" value="Zinc_finger_SWIM"/>
</dbReference>
<dbReference type="OrthoDB" id="2442642at2759"/>